<dbReference type="CDD" id="cd00293">
    <property type="entry name" value="USP-like"/>
    <property type="match status" value="1"/>
</dbReference>
<dbReference type="InterPro" id="IPR006015">
    <property type="entry name" value="Universal_stress_UspA"/>
</dbReference>
<dbReference type="Gene3D" id="3.40.50.12370">
    <property type="match status" value="1"/>
</dbReference>
<evidence type="ECO:0000256" key="1">
    <source>
        <dbReference type="ARBA" id="ARBA00008791"/>
    </source>
</evidence>
<dbReference type="EMBL" id="CP045810">
    <property type="protein sequence ID" value="QHN37939.1"/>
    <property type="molecule type" value="Genomic_DNA"/>
</dbReference>
<protein>
    <submittedName>
        <fullName evidence="2">Universal stress protein</fullName>
    </submittedName>
</protein>
<gene>
    <name evidence="2" type="ORF">GII30_00955</name>
</gene>
<accession>A0A857LJU2</accession>
<dbReference type="Pfam" id="PF00582">
    <property type="entry name" value="Usp"/>
    <property type="match status" value="1"/>
</dbReference>
<dbReference type="RefSeq" id="WP_005191958.1">
    <property type="nucleotide sequence ID" value="NZ_CP045804.1"/>
</dbReference>
<dbReference type="SUPFAM" id="SSF52402">
    <property type="entry name" value="Adenine nucleotide alpha hydrolases-like"/>
    <property type="match status" value="1"/>
</dbReference>
<organism evidence="2">
    <name type="scientific">Gordonia amarae</name>
    <dbReference type="NCBI Taxonomy" id="36821"/>
    <lineage>
        <taxon>Bacteria</taxon>
        <taxon>Bacillati</taxon>
        <taxon>Actinomycetota</taxon>
        <taxon>Actinomycetes</taxon>
        <taxon>Mycobacteriales</taxon>
        <taxon>Gordoniaceae</taxon>
        <taxon>Gordonia</taxon>
    </lineage>
</organism>
<dbReference type="PRINTS" id="PR01438">
    <property type="entry name" value="UNVRSLSTRESS"/>
</dbReference>
<comment type="similarity">
    <text evidence="1">Belongs to the universal stress protein A family.</text>
</comment>
<evidence type="ECO:0000313" key="2">
    <source>
        <dbReference type="EMBL" id="QHN37939.1"/>
    </source>
</evidence>
<dbReference type="AlphaFoldDB" id="A0A857LJU2"/>
<dbReference type="InterPro" id="IPR006016">
    <property type="entry name" value="UspA"/>
</dbReference>
<reference evidence="2" key="1">
    <citation type="journal article" date="2021" name="Nat. Microbiol.">
        <title>Cocultivation of an ultrasmall environmental parasitic bacterium with lytic ability against bacteria associated with wastewater foams.</title>
        <authorList>
            <person name="Batinovic S."/>
            <person name="Rose J.J.A."/>
            <person name="Ratcliffe J."/>
            <person name="Seviour R.J."/>
            <person name="Petrovski S."/>
        </authorList>
    </citation>
    <scope>NUCLEOTIDE SEQUENCE</scope>
    <source>
        <strain evidence="2">CON44</strain>
    </source>
</reference>
<sequence length="137" mass="14235">MTIVVAVSDNPEGAAAVRAAIDEARGLRDRHVVAVNTGHTPLDVGGLAGDLTIELVFPDGRGDHDPANAVLGQIAEHDARLLVIGIRRRSAIGKALLGSLSQKLLLHATVPVLTVKVPEHPDEDSRTHEAIGTADGG</sequence>
<proteinExistence type="inferred from homology"/>
<name>A0A857LJU2_9ACTN</name>